<dbReference type="EMBL" id="NFZS01000003">
    <property type="protein sequence ID" value="RAO76060.1"/>
    <property type="molecule type" value="Genomic_DNA"/>
</dbReference>
<feature type="chain" id="PRO_5016308990" description="Porin" evidence="2">
    <location>
        <begin position="30"/>
        <end position="426"/>
    </location>
</feature>
<dbReference type="Gene3D" id="2.40.160.10">
    <property type="entry name" value="Porin"/>
    <property type="match status" value="1"/>
</dbReference>
<organism evidence="3 4">
    <name type="scientific">Dyella jiangningensis</name>
    <dbReference type="NCBI Taxonomy" id="1379159"/>
    <lineage>
        <taxon>Bacteria</taxon>
        <taxon>Pseudomonadati</taxon>
        <taxon>Pseudomonadota</taxon>
        <taxon>Gammaproteobacteria</taxon>
        <taxon>Lysobacterales</taxon>
        <taxon>Rhodanobacteraceae</taxon>
        <taxon>Dyella</taxon>
    </lineage>
</organism>
<dbReference type="Proteomes" id="UP000248926">
    <property type="component" value="Unassembled WGS sequence"/>
</dbReference>
<dbReference type="InterPro" id="IPR010870">
    <property type="entry name" value="Porin_O/P"/>
</dbReference>
<dbReference type="InterPro" id="IPR023614">
    <property type="entry name" value="Porin_dom_sf"/>
</dbReference>
<protein>
    <recommendedName>
        <fullName evidence="5">Porin</fullName>
    </recommendedName>
</protein>
<proteinExistence type="predicted"/>
<evidence type="ECO:0000313" key="4">
    <source>
        <dbReference type="Proteomes" id="UP000248926"/>
    </source>
</evidence>
<feature type="region of interest" description="Disordered" evidence="1">
    <location>
        <begin position="30"/>
        <end position="51"/>
    </location>
</feature>
<comment type="caution">
    <text evidence="3">The sequence shown here is derived from an EMBL/GenBank/DDBJ whole genome shotgun (WGS) entry which is preliminary data.</text>
</comment>
<sequence length="426" mass="47015">MGDRQLCISAKRLPALLAVTIGCALSACASQPGKPSVAPATEAPASGEDRPAAEALRRLSLFRPLEGGIDTPLIHTQIHGYLMLDAAAYSTNGLGHTDLSVRRADVNFQKQLWRDWLFYADAQLVDWHLEFKDVYLRKQTRRFGVVTIGNQQEPFGLEQYGSFRNTTFLERSTSSAIAPSRSVGVTSSDFHGPWIWSYGFFTAGTKDEGRQQRGLALTGRLAYALRAANGFYHLAIDYSDRKFGPSNEQRFDSAPEVALSSGSYFLDTHGIEGSDRVRRYGLEAAHVAGPFSWQAEFMAARLQRNSGLPSLNFTGWYAYASWMLTGETREYRESNATFGQVTPRVAWNGHGGGALEVAVRLSQTDLNDHDVFGGKETNLTVGINWYLDKSVRLSANVVHALGLDKPGSDYDGKHPTALVGRLQYQF</sequence>
<name>A0A328P1K7_9GAMM</name>
<dbReference type="AlphaFoldDB" id="A0A328P1K7"/>
<gene>
    <name evidence="3" type="ORF">CA260_12055</name>
</gene>
<reference evidence="3 4" key="1">
    <citation type="journal article" date="2018" name="Genet. Mol. Biol.">
        <title>The genome sequence of Dyella jiangningensis FCAV SCS01 from a lignocellulose-decomposing microbial consortium metagenome reveals potential for biotechnological applications.</title>
        <authorList>
            <person name="Desiderato J.G."/>
            <person name="Alvarenga D.O."/>
            <person name="Constancio M.T.L."/>
            <person name="Alves L.M.C."/>
            <person name="Varani A.M."/>
        </authorList>
    </citation>
    <scope>NUCLEOTIDE SEQUENCE [LARGE SCALE GENOMIC DNA]</scope>
    <source>
        <strain evidence="3 4">FCAV SCS01</strain>
    </source>
</reference>
<accession>A0A328P1K7</accession>
<evidence type="ECO:0000313" key="3">
    <source>
        <dbReference type="EMBL" id="RAO76060.1"/>
    </source>
</evidence>
<feature type="signal peptide" evidence="2">
    <location>
        <begin position="1"/>
        <end position="29"/>
    </location>
</feature>
<keyword evidence="2" id="KW-0732">Signal</keyword>
<evidence type="ECO:0000256" key="2">
    <source>
        <dbReference type="SAM" id="SignalP"/>
    </source>
</evidence>
<evidence type="ECO:0000256" key="1">
    <source>
        <dbReference type="SAM" id="MobiDB-lite"/>
    </source>
</evidence>
<keyword evidence="4" id="KW-1185">Reference proteome</keyword>
<dbReference type="OrthoDB" id="9807854at2"/>
<dbReference type="PROSITE" id="PS51257">
    <property type="entry name" value="PROKAR_LIPOPROTEIN"/>
    <property type="match status" value="1"/>
</dbReference>
<dbReference type="SUPFAM" id="SSF56935">
    <property type="entry name" value="Porins"/>
    <property type="match status" value="1"/>
</dbReference>
<evidence type="ECO:0008006" key="5">
    <source>
        <dbReference type="Google" id="ProtNLM"/>
    </source>
</evidence>
<dbReference type="Pfam" id="PF07396">
    <property type="entry name" value="Porin_O_P"/>
    <property type="match status" value="1"/>
</dbReference>